<evidence type="ECO:0000256" key="6">
    <source>
        <dbReference type="SAM" id="Phobius"/>
    </source>
</evidence>
<keyword evidence="3 6" id="KW-1133">Transmembrane helix</keyword>
<dbReference type="EMBL" id="CAADFA010000164">
    <property type="protein sequence ID" value="VFJ55819.1"/>
    <property type="molecule type" value="Genomic_DNA"/>
</dbReference>
<dbReference type="GO" id="GO:0016020">
    <property type="term" value="C:membrane"/>
    <property type="evidence" value="ECO:0007669"/>
    <property type="project" value="UniProtKB-SubCell"/>
</dbReference>
<gene>
    <name evidence="7" type="ORF">BECKFM1743A_GA0114220_101424</name>
    <name evidence="9" type="ORF">BECKFM1743B_GA0114221_101504</name>
    <name evidence="8" type="ORF">BECKFM1743C_GA0114222_101645</name>
</gene>
<evidence type="ECO:0000256" key="4">
    <source>
        <dbReference type="ARBA" id="ARBA00023136"/>
    </source>
</evidence>
<keyword evidence="2 6" id="KW-0812">Transmembrane</keyword>
<feature type="transmembrane region" description="Helical" evidence="6">
    <location>
        <begin position="44"/>
        <end position="66"/>
    </location>
</feature>
<evidence type="ECO:0000313" key="7">
    <source>
        <dbReference type="EMBL" id="VFJ55109.1"/>
    </source>
</evidence>
<dbReference type="InterPro" id="IPR021147">
    <property type="entry name" value="DUF697"/>
</dbReference>
<protein>
    <submittedName>
        <fullName evidence="8">Uncharacterized conserved protein, DUF697 family</fullName>
    </submittedName>
</protein>
<dbReference type="AlphaFoldDB" id="A0A450SPD7"/>
<dbReference type="Pfam" id="PF05128">
    <property type="entry name" value="DUF697"/>
    <property type="match status" value="1"/>
</dbReference>
<evidence type="ECO:0000256" key="2">
    <source>
        <dbReference type="ARBA" id="ARBA00022692"/>
    </source>
</evidence>
<name>A0A450SPD7_9GAMM</name>
<evidence type="ECO:0000256" key="3">
    <source>
        <dbReference type="ARBA" id="ARBA00022989"/>
    </source>
</evidence>
<dbReference type="EMBL" id="CAADFL010000150">
    <property type="protein sequence ID" value="VFK10675.1"/>
    <property type="molecule type" value="Genomic_DNA"/>
</dbReference>
<sequence length="194" mass="20784">MTTDTIRKESSEESSETVQSTSLQSELDHLKLNSNVEKTIRRHVAAASSIGLFPLPLIDMAALLAVQINLIRKIAKAYNVPFTKNKVVTIATSLISAVLPSTLAPSVSSAGKLIPLIGQTAGAITMPVLAGAVTYATGRVFVTHFESGGTFLNFDAKEAQKRYAEMFKKGKEVVAEMKEKETVSNESKVADAVT</sequence>
<feature type="transmembrane region" description="Helical" evidence="6">
    <location>
        <begin position="87"/>
        <end position="107"/>
    </location>
</feature>
<reference evidence="8" key="1">
    <citation type="submission" date="2019-02" db="EMBL/GenBank/DDBJ databases">
        <authorList>
            <person name="Gruber-Vodicka R. H."/>
            <person name="Seah K. B. B."/>
        </authorList>
    </citation>
    <scope>NUCLEOTIDE SEQUENCE</scope>
    <source>
        <strain evidence="7">BECK_BZ163</strain>
        <strain evidence="9">BECK_BZ164</strain>
        <strain evidence="8">BECK_BZ165</strain>
    </source>
</reference>
<comment type="subcellular location">
    <subcellularLocation>
        <location evidence="1">Membrane</location>
        <topology evidence="1">Multi-pass membrane protein</topology>
    </subcellularLocation>
</comment>
<feature type="compositionally biased region" description="Basic and acidic residues" evidence="5">
    <location>
        <begin position="1"/>
        <end position="11"/>
    </location>
</feature>
<evidence type="ECO:0000313" key="9">
    <source>
        <dbReference type="EMBL" id="VFK10675.1"/>
    </source>
</evidence>
<organism evidence="8">
    <name type="scientific">Candidatus Kentrum sp. FM</name>
    <dbReference type="NCBI Taxonomy" id="2126340"/>
    <lineage>
        <taxon>Bacteria</taxon>
        <taxon>Pseudomonadati</taxon>
        <taxon>Pseudomonadota</taxon>
        <taxon>Gammaproteobacteria</taxon>
        <taxon>Candidatus Kentrum</taxon>
    </lineage>
</organism>
<keyword evidence="4 6" id="KW-0472">Membrane</keyword>
<evidence type="ECO:0000256" key="1">
    <source>
        <dbReference type="ARBA" id="ARBA00004141"/>
    </source>
</evidence>
<evidence type="ECO:0000313" key="8">
    <source>
        <dbReference type="EMBL" id="VFJ55819.1"/>
    </source>
</evidence>
<evidence type="ECO:0000256" key="5">
    <source>
        <dbReference type="SAM" id="MobiDB-lite"/>
    </source>
</evidence>
<accession>A0A450SPD7</accession>
<feature type="region of interest" description="Disordered" evidence="5">
    <location>
        <begin position="1"/>
        <end position="20"/>
    </location>
</feature>
<proteinExistence type="predicted"/>
<feature type="transmembrane region" description="Helical" evidence="6">
    <location>
        <begin position="113"/>
        <end position="136"/>
    </location>
</feature>
<dbReference type="EMBL" id="CAADEZ010000142">
    <property type="protein sequence ID" value="VFJ55109.1"/>
    <property type="molecule type" value="Genomic_DNA"/>
</dbReference>